<dbReference type="Gene3D" id="3.30.1330.40">
    <property type="entry name" value="RutC-like"/>
    <property type="match status" value="1"/>
</dbReference>
<dbReference type="Proteomes" id="UP000001269">
    <property type="component" value="Chromosome"/>
</dbReference>
<dbReference type="InterPro" id="IPR006056">
    <property type="entry name" value="RidA"/>
</dbReference>
<dbReference type="KEGG" id="bak:BAKON_374"/>
<reference evidence="2 3" key="1">
    <citation type="journal article" date="2011" name="PLoS Genet.">
        <title>Sequence conservation and functional constraint on intergenic spacers in reduced genomes of the obligate symbiont buchnera.</title>
        <authorList>
            <person name="Degnan P.H."/>
            <person name="Ochman H."/>
            <person name="Moran N.A."/>
        </authorList>
    </citation>
    <scope>NUCLEOTIDE SEQUENCE [LARGE SCALE GENOMIC DNA]</scope>
    <source>
        <strain evidence="2 3">Ak</strain>
    </source>
</reference>
<dbReference type="AlphaFoldDB" id="G2LN79"/>
<dbReference type="SUPFAM" id="SSF55298">
    <property type="entry name" value="YjgF-like"/>
    <property type="match status" value="1"/>
</dbReference>
<organism evidence="2 3">
    <name type="scientific">Buchnera aphidicola str. Ak</name>
    <name type="common">Acyrthosiphon kondoi</name>
    <dbReference type="NCBI Taxonomy" id="1005090"/>
    <lineage>
        <taxon>Bacteria</taxon>
        <taxon>Pseudomonadati</taxon>
        <taxon>Pseudomonadota</taxon>
        <taxon>Gammaproteobacteria</taxon>
        <taxon>Enterobacterales</taxon>
        <taxon>Erwiniaceae</taxon>
        <taxon>Buchnera</taxon>
    </lineage>
</organism>
<evidence type="ECO:0000313" key="2">
    <source>
        <dbReference type="EMBL" id="AEO08717.1"/>
    </source>
</evidence>
<proteinExistence type="inferred from homology"/>
<dbReference type="RefSeq" id="WP_014499517.1">
    <property type="nucleotide sequence ID" value="NC_017256.1"/>
</dbReference>
<dbReference type="HOGENOM" id="CLU_100715_7_1_6"/>
<evidence type="ECO:0000313" key="3">
    <source>
        <dbReference type="Proteomes" id="UP000001269"/>
    </source>
</evidence>
<dbReference type="InterPro" id="IPR035959">
    <property type="entry name" value="RutC-like_sf"/>
</dbReference>
<dbReference type="FunFam" id="3.30.1330.40:FF:000001">
    <property type="entry name" value="L-PSP family endoribonuclease"/>
    <property type="match status" value="1"/>
</dbReference>
<accession>G2LN79</accession>
<dbReference type="InterPro" id="IPR006175">
    <property type="entry name" value="YjgF/YER057c/UK114"/>
</dbReference>
<dbReference type="PATRIC" id="fig|1005090.4.peg.367"/>
<dbReference type="EMBL" id="CP002645">
    <property type="protein sequence ID" value="AEO08717.1"/>
    <property type="molecule type" value="Genomic_DNA"/>
</dbReference>
<gene>
    <name evidence="2" type="primary">tdcF</name>
    <name evidence="2" type="ORF">BAKON_374</name>
</gene>
<dbReference type="GO" id="GO:0019239">
    <property type="term" value="F:deaminase activity"/>
    <property type="evidence" value="ECO:0007669"/>
    <property type="project" value="TreeGrafter"/>
</dbReference>
<dbReference type="Pfam" id="PF01042">
    <property type="entry name" value="Ribonuc_L-PSP"/>
    <property type="match status" value="1"/>
</dbReference>
<dbReference type="eggNOG" id="COG0251">
    <property type="taxonomic scope" value="Bacteria"/>
</dbReference>
<name>G2LN79_9GAMM</name>
<dbReference type="OrthoDB" id="9803101at2"/>
<sequence>MNYIINTKEAPKPIGPYSQAIEINNFIILSGQIPIDVMSNHIPENIAEQTYLVLKNIKSILIHAKFQVSNIIKTTIFTTNLKKINIINEIYTKFFIDNKSEFPTRSCVEVQALPKNVKIEIEAIAFKK</sequence>
<dbReference type="NCBIfam" id="TIGR00004">
    <property type="entry name" value="Rid family detoxifying hydrolase"/>
    <property type="match status" value="1"/>
</dbReference>
<evidence type="ECO:0000256" key="1">
    <source>
        <dbReference type="ARBA" id="ARBA00010552"/>
    </source>
</evidence>
<protein>
    <submittedName>
        <fullName evidence="2">Putative L-PSP (MRNA) endoribonuclease</fullName>
    </submittedName>
</protein>
<dbReference type="PANTHER" id="PTHR11803">
    <property type="entry name" value="2-IMINOBUTANOATE/2-IMINOPROPANOATE DEAMINASE RIDA"/>
    <property type="match status" value="1"/>
</dbReference>
<dbReference type="PANTHER" id="PTHR11803:SF39">
    <property type="entry name" value="2-IMINOBUTANOATE_2-IMINOPROPANOATE DEAMINASE"/>
    <property type="match status" value="1"/>
</dbReference>
<dbReference type="STRING" id="1005090.BAKON_374"/>
<dbReference type="CDD" id="cd00448">
    <property type="entry name" value="YjgF_YER057c_UK114_family"/>
    <property type="match status" value="1"/>
</dbReference>
<comment type="similarity">
    <text evidence="1">Belongs to the RutC family.</text>
</comment>
<dbReference type="GO" id="GO:0005829">
    <property type="term" value="C:cytosol"/>
    <property type="evidence" value="ECO:0007669"/>
    <property type="project" value="TreeGrafter"/>
</dbReference>